<reference evidence="1 2" key="1">
    <citation type="journal article" date="2018" name="Genet. Mol. Biol.">
        <title>The genome sequence of Dyella jiangningensis FCAV SCS01 from a lignocellulose-decomposing microbial consortium metagenome reveals potential for biotechnological applications.</title>
        <authorList>
            <person name="Desiderato J.G."/>
            <person name="Alvarenga D.O."/>
            <person name="Constancio M.T.L."/>
            <person name="Alves L.M.C."/>
            <person name="Varani A.M."/>
        </authorList>
    </citation>
    <scope>NUCLEOTIDE SEQUENCE [LARGE SCALE GENOMIC DNA]</scope>
    <source>
        <strain evidence="1 2">FCAV SCS01</strain>
    </source>
</reference>
<dbReference type="Proteomes" id="UP000248926">
    <property type="component" value="Unassembled WGS sequence"/>
</dbReference>
<accession>A0A328PCZ4</accession>
<dbReference type="GO" id="GO:0005737">
    <property type="term" value="C:cytoplasm"/>
    <property type="evidence" value="ECO:0007669"/>
    <property type="project" value="TreeGrafter"/>
</dbReference>
<organism evidence="1 2">
    <name type="scientific">Dyella jiangningensis</name>
    <dbReference type="NCBI Taxonomy" id="1379159"/>
    <lineage>
        <taxon>Bacteria</taxon>
        <taxon>Pseudomonadati</taxon>
        <taxon>Pseudomonadota</taxon>
        <taxon>Gammaproteobacteria</taxon>
        <taxon>Lysobacterales</taxon>
        <taxon>Rhodanobacteraceae</taxon>
        <taxon>Dyella</taxon>
    </lineage>
</organism>
<dbReference type="PANTHER" id="PTHR43344">
    <property type="entry name" value="PHOSPHOSERINE PHOSPHATASE"/>
    <property type="match status" value="1"/>
</dbReference>
<proteinExistence type="predicted"/>
<dbReference type="NCBIfam" id="TIGR01490">
    <property type="entry name" value="HAD-SF-IB-hyp1"/>
    <property type="match status" value="1"/>
</dbReference>
<dbReference type="InterPro" id="IPR036412">
    <property type="entry name" value="HAD-like_sf"/>
</dbReference>
<dbReference type="InterPro" id="IPR023214">
    <property type="entry name" value="HAD_sf"/>
</dbReference>
<sequence length="197" mass="22694">MNLALFDFDGTITTKELFRPFLEFAVPSIRLRWGGLLLAPMVLGYKLGVVPSNTMRASAVRLGLQGMDEAHANEQGRRFADEIIPQALRDNALERILWHKRQGDRVVVVSGALDIYLSHWCRQHDLELLCSELESHRGRLTGRYRGAQCVGAEKRRRVHAAYDVDAYPVVYAYGDTHEDRELLQMAHRRYFQWREVA</sequence>
<dbReference type="GO" id="GO:0036424">
    <property type="term" value="F:L-phosphoserine phosphatase activity"/>
    <property type="evidence" value="ECO:0007669"/>
    <property type="project" value="TreeGrafter"/>
</dbReference>
<dbReference type="NCBIfam" id="TIGR01488">
    <property type="entry name" value="HAD-SF-IB"/>
    <property type="match status" value="1"/>
</dbReference>
<dbReference type="GO" id="GO:0006564">
    <property type="term" value="P:L-serine biosynthetic process"/>
    <property type="evidence" value="ECO:0007669"/>
    <property type="project" value="TreeGrafter"/>
</dbReference>
<dbReference type="SUPFAM" id="SSF56784">
    <property type="entry name" value="HAD-like"/>
    <property type="match status" value="1"/>
</dbReference>
<dbReference type="EMBL" id="NFZS01000001">
    <property type="protein sequence ID" value="RAO78005.1"/>
    <property type="molecule type" value="Genomic_DNA"/>
</dbReference>
<dbReference type="InterPro" id="IPR006385">
    <property type="entry name" value="HAD_hydro_SerB1"/>
</dbReference>
<dbReference type="PANTHER" id="PTHR43344:SF14">
    <property type="entry name" value="HAD-IB FAMILY HYDROLASE"/>
    <property type="match status" value="1"/>
</dbReference>
<dbReference type="InterPro" id="IPR050582">
    <property type="entry name" value="HAD-like_SerB"/>
</dbReference>
<dbReference type="Pfam" id="PF12710">
    <property type="entry name" value="HAD"/>
    <property type="match status" value="1"/>
</dbReference>
<evidence type="ECO:0000313" key="2">
    <source>
        <dbReference type="Proteomes" id="UP000248926"/>
    </source>
</evidence>
<dbReference type="GO" id="GO:0000287">
    <property type="term" value="F:magnesium ion binding"/>
    <property type="evidence" value="ECO:0007669"/>
    <property type="project" value="TreeGrafter"/>
</dbReference>
<protein>
    <submittedName>
        <fullName evidence="1">Hydrolase</fullName>
    </submittedName>
</protein>
<name>A0A328PCZ4_9GAMM</name>
<comment type="caution">
    <text evidence="1">The sequence shown here is derived from an EMBL/GenBank/DDBJ whole genome shotgun (WGS) entry which is preliminary data.</text>
</comment>
<evidence type="ECO:0000313" key="1">
    <source>
        <dbReference type="EMBL" id="RAO78005.1"/>
    </source>
</evidence>
<dbReference type="Gene3D" id="3.40.50.1000">
    <property type="entry name" value="HAD superfamily/HAD-like"/>
    <property type="match status" value="1"/>
</dbReference>
<dbReference type="RefSeq" id="WP_111982429.1">
    <property type="nucleotide sequence ID" value="NZ_NFZS01000001.1"/>
</dbReference>
<keyword evidence="1" id="KW-0378">Hydrolase</keyword>
<dbReference type="AlphaFoldDB" id="A0A328PCZ4"/>
<keyword evidence="2" id="KW-1185">Reference proteome</keyword>
<dbReference type="OrthoDB" id="9784466at2"/>
<dbReference type="Gene3D" id="1.20.1440.100">
    <property type="entry name" value="SG protein - dephosphorylation function"/>
    <property type="match status" value="1"/>
</dbReference>
<gene>
    <name evidence="1" type="ORF">CA260_09295</name>
</gene>